<evidence type="ECO:0000256" key="1">
    <source>
        <dbReference type="ARBA" id="ARBA00004370"/>
    </source>
</evidence>
<dbReference type="InterPro" id="IPR030192">
    <property type="entry name" value="YbdG"/>
</dbReference>
<keyword evidence="8" id="KW-1185">Reference proteome</keyword>
<dbReference type="AlphaFoldDB" id="A0A1Y6E4X3"/>
<name>A0A1Y6E4X3_9GAMM</name>
<dbReference type="PANTHER" id="PTHR30414:SF0">
    <property type="entry name" value="MINICONDUCTANCE MECHANOSENSITIVE CHANNEL YBDG"/>
    <property type="match status" value="1"/>
</dbReference>
<reference evidence="8" key="1">
    <citation type="submission" date="2017-04" db="EMBL/GenBank/DDBJ databases">
        <authorList>
            <person name="Varghese N."/>
            <person name="Submissions S."/>
        </authorList>
    </citation>
    <scope>NUCLEOTIDE SEQUENCE [LARGE SCALE GENOMIC DNA]</scope>
</reference>
<organism evidence="7 8">
    <name type="scientific">Pseudidiomarina planktonica</name>
    <dbReference type="NCBI Taxonomy" id="1323738"/>
    <lineage>
        <taxon>Bacteria</taxon>
        <taxon>Pseudomonadati</taxon>
        <taxon>Pseudomonadota</taxon>
        <taxon>Gammaproteobacteria</taxon>
        <taxon>Alteromonadales</taxon>
        <taxon>Idiomarinaceae</taxon>
        <taxon>Pseudidiomarina</taxon>
    </lineage>
</organism>
<proteinExistence type="predicted"/>
<comment type="subcellular location">
    <subcellularLocation>
        <location evidence="1">Membrane</location>
    </subcellularLocation>
</comment>
<dbReference type="InterPro" id="IPR006685">
    <property type="entry name" value="MscS_channel_2nd"/>
</dbReference>
<dbReference type="RefSeq" id="WP_234996215.1">
    <property type="nucleotide sequence ID" value="NZ_FXWH01000001.1"/>
</dbReference>
<dbReference type="Proteomes" id="UP000194450">
    <property type="component" value="Unassembled WGS sequence"/>
</dbReference>
<evidence type="ECO:0000256" key="2">
    <source>
        <dbReference type="ARBA" id="ARBA00022692"/>
    </source>
</evidence>
<feature type="transmembrane region" description="Helical" evidence="5">
    <location>
        <begin position="22"/>
        <end position="42"/>
    </location>
</feature>
<evidence type="ECO:0000313" key="8">
    <source>
        <dbReference type="Proteomes" id="UP000194450"/>
    </source>
</evidence>
<evidence type="ECO:0000256" key="4">
    <source>
        <dbReference type="ARBA" id="ARBA00023136"/>
    </source>
</evidence>
<dbReference type="InterPro" id="IPR010920">
    <property type="entry name" value="LSM_dom_sf"/>
</dbReference>
<accession>A0A1Y6E4X3</accession>
<feature type="transmembrane region" description="Helical" evidence="5">
    <location>
        <begin position="147"/>
        <end position="164"/>
    </location>
</feature>
<dbReference type="PANTHER" id="PTHR30414">
    <property type="entry name" value="MINICONDUCTANCE MECHANOSENSITIVE CHANNEL YBDG"/>
    <property type="match status" value="1"/>
</dbReference>
<dbReference type="GO" id="GO:0071470">
    <property type="term" value="P:cellular response to osmotic stress"/>
    <property type="evidence" value="ECO:0007669"/>
    <property type="project" value="InterPro"/>
</dbReference>
<keyword evidence="4 5" id="KW-0472">Membrane</keyword>
<evidence type="ECO:0000313" key="7">
    <source>
        <dbReference type="EMBL" id="SMQ57817.1"/>
    </source>
</evidence>
<dbReference type="EMBL" id="FXWH01000001">
    <property type="protein sequence ID" value="SMQ57817.1"/>
    <property type="molecule type" value="Genomic_DNA"/>
</dbReference>
<protein>
    <submittedName>
        <fullName evidence="7">Miniconductance mechanosensitive channel</fullName>
    </submittedName>
</protein>
<sequence length="405" mass="45672">MIDRAQLKTWLEQAGITTNMDLAMLVFGISLLVLVSYAIYWLSRLLIIRGIHRLLRRAPDRWYEGLVNTGMFKSVANLFPVVFLNLAVPQVFINDYESWLEPVKTGLNIYLVWAIVGIVMALSNVFATVYEYSPRSREIPITGPVQVLKLVTVLIGIIISIAVLMDKSPMYLLSGIGALTAVIILVFRDTLMGFVAGIQLASNRMVAIGDWIEMPSHHVDGTVQEIGLISVKVENWDKTVVFLPTYALVHQSFKNWQGMVLNEGRRMRRSIPLDTGSICTLNEEELDAICQEQMSTSASKWLKKHELSTPLSNVTAFRYVALEYIQNHPQVKTEFTHMVRLLEPTAAGLPLEIYAFSKNVEWVPYEGIQSDILEHLYALLPAFKLRSFQYLNPPLDKANGGDKAD</sequence>
<evidence type="ECO:0000256" key="5">
    <source>
        <dbReference type="SAM" id="Phobius"/>
    </source>
</evidence>
<feature type="transmembrane region" description="Helical" evidence="5">
    <location>
        <begin position="107"/>
        <end position="127"/>
    </location>
</feature>
<dbReference type="Gene3D" id="2.30.30.60">
    <property type="match status" value="1"/>
</dbReference>
<dbReference type="InterPro" id="IPR023408">
    <property type="entry name" value="MscS_beta-dom_sf"/>
</dbReference>
<gene>
    <name evidence="7" type="ORF">SAMN06297229_0006</name>
</gene>
<evidence type="ECO:0000256" key="3">
    <source>
        <dbReference type="ARBA" id="ARBA00022989"/>
    </source>
</evidence>
<feature type="transmembrane region" description="Helical" evidence="5">
    <location>
        <begin position="62"/>
        <end position="87"/>
    </location>
</feature>
<keyword evidence="2 5" id="KW-0812">Transmembrane</keyword>
<evidence type="ECO:0000259" key="6">
    <source>
        <dbReference type="Pfam" id="PF00924"/>
    </source>
</evidence>
<keyword evidence="3 5" id="KW-1133">Transmembrane helix</keyword>
<feature type="transmembrane region" description="Helical" evidence="5">
    <location>
        <begin position="170"/>
        <end position="187"/>
    </location>
</feature>
<dbReference type="Pfam" id="PF00924">
    <property type="entry name" value="MS_channel_2nd"/>
    <property type="match status" value="1"/>
</dbReference>
<dbReference type="GO" id="GO:0008381">
    <property type="term" value="F:mechanosensitive monoatomic ion channel activity"/>
    <property type="evidence" value="ECO:0007669"/>
    <property type="project" value="InterPro"/>
</dbReference>
<dbReference type="GO" id="GO:0005886">
    <property type="term" value="C:plasma membrane"/>
    <property type="evidence" value="ECO:0007669"/>
    <property type="project" value="TreeGrafter"/>
</dbReference>
<feature type="domain" description="Mechanosensitive ion channel MscS" evidence="6">
    <location>
        <begin position="189"/>
        <end position="257"/>
    </location>
</feature>
<dbReference type="SUPFAM" id="SSF50182">
    <property type="entry name" value="Sm-like ribonucleoproteins"/>
    <property type="match status" value="1"/>
</dbReference>